<dbReference type="Proteomes" id="UP000261212">
    <property type="component" value="Unassembled WGS sequence"/>
</dbReference>
<dbReference type="SUPFAM" id="SSF51161">
    <property type="entry name" value="Trimeric LpxA-like enzymes"/>
    <property type="match status" value="1"/>
</dbReference>
<dbReference type="Pfam" id="PF00132">
    <property type="entry name" value="Hexapep"/>
    <property type="match status" value="1"/>
</dbReference>
<dbReference type="AlphaFoldDB" id="A0A3E3E259"/>
<evidence type="ECO:0000313" key="4">
    <source>
        <dbReference type="EMBL" id="RGD75651.1"/>
    </source>
</evidence>
<keyword evidence="3" id="KW-0677">Repeat</keyword>
<evidence type="ECO:0000256" key="3">
    <source>
        <dbReference type="ARBA" id="ARBA00022737"/>
    </source>
</evidence>
<organism evidence="4 5">
    <name type="scientific">Anaerofustis stercorihominis</name>
    <dbReference type="NCBI Taxonomy" id="214853"/>
    <lineage>
        <taxon>Bacteria</taxon>
        <taxon>Bacillati</taxon>
        <taxon>Bacillota</taxon>
        <taxon>Clostridia</taxon>
        <taxon>Eubacteriales</taxon>
        <taxon>Eubacteriaceae</taxon>
        <taxon>Anaerofustis</taxon>
    </lineage>
</organism>
<keyword evidence="2 4" id="KW-0808">Transferase</keyword>
<comment type="caution">
    <text evidence="4">The sequence shown here is derived from an EMBL/GenBank/DDBJ whole genome shotgun (WGS) entry which is preliminary data.</text>
</comment>
<dbReference type="GO" id="GO:0008374">
    <property type="term" value="F:O-acyltransferase activity"/>
    <property type="evidence" value="ECO:0007669"/>
    <property type="project" value="TreeGrafter"/>
</dbReference>
<dbReference type="InterPro" id="IPR051159">
    <property type="entry name" value="Hexapeptide_acetyltransf"/>
</dbReference>
<evidence type="ECO:0000256" key="2">
    <source>
        <dbReference type="ARBA" id="ARBA00022679"/>
    </source>
</evidence>
<comment type="similarity">
    <text evidence="1">Belongs to the transferase hexapeptide repeat family.</text>
</comment>
<evidence type="ECO:0000313" key="5">
    <source>
        <dbReference type="Proteomes" id="UP000261212"/>
    </source>
</evidence>
<dbReference type="InterPro" id="IPR001451">
    <property type="entry name" value="Hexapep"/>
</dbReference>
<reference evidence="4 5" key="1">
    <citation type="submission" date="2018-08" db="EMBL/GenBank/DDBJ databases">
        <title>A genome reference for cultivated species of the human gut microbiota.</title>
        <authorList>
            <person name="Zou Y."/>
            <person name="Xue W."/>
            <person name="Luo G."/>
        </authorList>
    </citation>
    <scope>NUCLEOTIDE SEQUENCE [LARGE SCALE GENOMIC DNA]</scope>
    <source>
        <strain evidence="4 5">AM25-6</strain>
    </source>
</reference>
<evidence type="ECO:0000256" key="1">
    <source>
        <dbReference type="ARBA" id="ARBA00007274"/>
    </source>
</evidence>
<name>A0A3E3E259_9FIRM</name>
<dbReference type="PROSITE" id="PS00101">
    <property type="entry name" value="HEXAPEP_TRANSFERASES"/>
    <property type="match status" value="1"/>
</dbReference>
<proteinExistence type="inferred from homology"/>
<accession>A0A3E3E259</accession>
<dbReference type="EMBL" id="QUSM01000002">
    <property type="protein sequence ID" value="RGD75651.1"/>
    <property type="molecule type" value="Genomic_DNA"/>
</dbReference>
<dbReference type="PANTHER" id="PTHR23416:SF23">
    <property type="entry name" value="ACETYLTRANSFERASE C18B11.09C-RELATED"/>
    <property type="match status" value="1"/>
</dbReference>
<sequence>MEERRLDLRISNEERANSAKKTTEILFKLNNTLPFSDEYDLLLKKLFTGGVGENCYIAPPIYINLAENIHIGNNVSINAYFKCMSAGNIYIDDDAKIAMNVSIITNNHDFYDRPVLTIKDVHIKKNAWIGAGSIILPGITIGENAIVGAGSVVTHDVEANTMVAGNPAKLIKKLDPDKF</sequence>
<dbReference type="Gene3D" id="2.160.10.10">
    <property type="entry name" value="Hexapeptide repeat proteins"/>
    <property type="match status" value="1"/>
</dbReference>
<dbReference type="InterPro" id="IPR011004">
    <property type="entry name" value="Trimer_LpxA-like_sf"/>
</dbReference>
<protein>
    <submittedName>
        <fullName evidence="4">Galactoside O-acetyltransferase</fullName>
    </submittedName>
</protein>
<dbReference type="InterPro" id="IPR018357">
    <property type="entry name" value="Hexapep_transf_CS"/>
</dbReference>
<gene>
    <name evidence="4" type="ORF">DW687_02325</name>
</gene>
<dbReference type="PANTHER" id="PTHR23416">
    <property type="entry name" value="SIALIC ACID SYNTHASE-RELATED"/>
    <property type="match status" value="1"/>
</dbReference>